<organism evidence="2 3">
    <name type="scientific">Methylocystis echinoides</name>
    <dbReference type="NCBI Taxonomy" id="29468"/>
    <lineage>
        <taxon>Bacteria</taxon>
        <taxon>Pseudomonadati</taxon>
        <taxon>Pseudomonadota</taxon>
        <taxon>Alphaproteobacteria</taxon>
        <taxon>Hyphomicrobiales</taxon>
        <taxon>Methylocystaceae</taxon>
        <taxon>Methylocystis</taxon>
    </lineage>
</organism>
<dbReference type="Proteomes" id="UP001144323">
    <property type="component" value="Unassembled WGS sequence"/>
</dbReference>
<dbReference type="InterPro" id="IPR029044">
    <property type="entry name" value="Nucleotide-diphossugar_trans"/>
</dbReference>
<dbReference type="RefSeq" id="WP_281802810.1">
    <property type="nucleotide sequence ID" value="NZ_BSEC01000001.1"/>
</dbReference>
<dbReference type="PANTHER" id="PTHR32385">
    <property type="entry name" value="MANNOSYL PHOSPHORYLINOSITOL CERAMIDE SYNTHASE"/>
    <property type="match status" value="1"/>
</dbReference>
<protein>
    <submittedName>
        <fullName evidence="2">Uncharacterized protein</fullName>
    </submittedName>
</protein>
<dbReference type="EMBL" id="BSEC01000001">
    <property type="protein sequence ID" value="GLI93158.1"/>
    <property type="molecule type" value="Genomic_DNA"/>
</dbReference>
<sequence length="228" mass="24294">MTLLHSILLADRNNNGASWIDASLNSFRAAHPDATHQLYCDESLRQFIADHFDRDVVTAYDRSDNAAKSQLGRYCLLYEQGGVYSDPTVFFVAPLVHAPDGATLRAFRNVDGAARSISTALIAASPRVELFVHCIKSAIGAAAHGAPAASALFASAIATHGENLSIIWGDETRLPSRAGVDRRAYTVAAGNFIAVSQTRATAGAANNPYVSADDEDAMSLIGMLDGWL</sequence>
<reference evidence="2" key="1">
    <citation type="journal article" date="2023" name="Int. J. Syst. Evol. Microbiol.">
        <title>Methylocystis iwaonis sp. nov., a type II methane-oxidizing bacterium from surface soil of a rice paddy field in Japan, and emended description of the genus Methylocystis (ex Whittenbury et al. 1970) Bowman et al. 1993.</title>
        <authorList>
            <person name="Kaise H."/>
            <person name="Sawadogo J.B."/>
            <person name="Alam M.S."/>
            <person name="Ueno C."/>
            <person name="Dianou D."/>
            <person name="Shinjo R."/>
            <person name="Asakawa S."/>
        </authorList>
    </citation>
    <scope>NUCLEOTIDE SEQUENCE</scope>
    <source>
        <strain evidence="2">LMG27198</strain>
    </source>
</reference>
<dbReference type="InterPro" id="IPR051706">
    <property type="entry name" value="Glycosyltransferase_domain"/>
</dbReference>
<dbReference type="PANTHER" id="PTHR32385:SF15">
    <property type="entry name" value="INOSITOL PHOSPHOCERAMIDE MANNOSYLTRANSFERASE 1"/>
    <property type="match status" value="1"/>
</dbReference>
<dbReference type="Gene3D" id="3.90.550.20">
    <property type="match status" value="1"/>
</dbReference>
<evidence type="ECO:0000256" key="1">
    <source>
        <dbReference type="ARBA" id="ARBA00022679"/>
    </source>
</evidence>
<keyword evidence="3" id="KW-1185">Reference proteome</keyword>
<dbReference type="SUPFAM" id="SSF53448">
    <property type="entry name" value="Nucleotide-diphospho-sugar transferases"/>
    <property type="match status" value="1"/>
</dbReference>
<dbReference type="GO" id="GO:0000030">
    <property type="term" value="F:mannosyltransferase activity"/>
    <property type="evidence" value="ECO:0007669"/>
    <property type="project" value="TreeGrafter"/>
</dbReference>
<evidence type="ECO:0000313" key="2">
    <source>
        <dbReference type="EMBL" id="GLI93158.1"/>
    </source>
</evidence>
<comment type="caution">
    <text evidence="2">The sequence shown here is derived from an EMBL/GenBank/DDBJ whole genome shotgun (WGS) entry which is preliminary data.</text>
</comment>
<dbReference type="GO" id="GO:0016020">
    <property type="term" value="C:membrane"/>
    <property type="evidence" value="ECO:0007669"/>
    <property type="project" value="GOC"/>
</dbReference>
<dbReference type="AlphaFoldDB" id="A0A9W6LS37"/>
<keyword evidence="1" id="KW-0808">Transferase</keyword>
<dbReference type="Pfam" id="PF04488">
    <property type="entry name" value="Gly_transf_sug"/>
    <property type="match status" value="1"/>
</dbReference>
<proteinExistence type="predicted"/>
<dbReference type="InterPro" id="IPR007577">
    <property type="entry name" value="GlycoTrfase_DXD_sugar-bd_CS"/>
</dbReference>
<evidence type="ECO:0000313" key="3">
    <source>
        <dbReference type="Proteomes" id="UP001144323"/>
    </source>
</evidence>
<name>A0A9W6LS37_9HYPH</name>
<gene>
    <name evidence="2" type="ORF">LMG27198_21500</name>
</gene>
<accession>A0A9W6LS37</accession>
<dbReference type="GO" id="GO:0051999">
    <property type="term" value="P:mannosyl-inositol phosphorylceramide biosynthetic process"/>
    <property type="evidence" value="ECO:0007669"/>
    <property type="project" value="TreeGrafter"/>
</dbReference>